<sequence length="176" mass="19726">MSKTSGPSKKKPVRDERWKVAVLSSALAAESTDFTPLIARYTKEYGVTDDEAKEHIKEMCRFLALSANVTQGRYSIMGAVDHVWHMFLIFTKLYAEFCDAVAGKFIHHLPAQMLSQTKGLYNKGYKLLLSDYKLAFNEDPPAHIWPRVKLGTMAEVECISCECETCSPVSPPCDAN</sequence>
<reference evidence="3 5" key="1">
    <citation type="submission" date="2016-10" db="EMBL/GenBank/DDBJ databases">
        <authorList>
            <person name="de Groot N.N."/>
        </authorList>
    </citation>
    <scope>NUCLEOTIDE SEQUENCE [LARGE SCALE GENOMIC DNA]</scope>
    <source>
        <strain evidence="3 5">BS3776</strain>
    </source>
</reference>
<dbReference type="OrthoDB" id="278697at2"/>
<evidence type="ECO:0000313" key="2">
    <source>
        <dbReference type="EMBL" id="OLT99952.1"/>
    </source>
</evidence>
<dbReference type="EMBL" id="VZPS01000021">
    <property type="protein sequence ID" value="KAB0482024.1"/>
    <property type="molecule type" value="Genomic_DNA"/>
</dbReference>
<reference evidence="2" key="2">
    <citation type="submission" date="2017-01" db="EMBL/GenBank/DDBJ databases">
        <authorList>
            <person name="Mah S.A."/>
            <person name="Swanson W.J."/>
            <person name="Moy G.W."/>
            <person name="Vacquier V.D."/>
        </authorList>
    </citation>
    <scope>NUCLEOTIDE SEQUENCE [LARGE SCALE GENOMIC DNA]</scope>
    <source>
        <strain evidence="2">MT1</strain>
    </source>
</reference>
<gene>
    <name evidence="2" type="ORF">BVK86_23900</name>
    <name evidence="1" type="ORF">F7R15_24175</name>
    <name evidence="3" type="ORF">SAMN04490202_4422</name>
</gene>
<keyword evidence="4" id="KW-1185">Reference proteome</keyword>
<dbReference type="Proteomes" id="UP000198549">
    <property type="component" value="Chromosome I"/>
</dbReference>
<name>A0A1H0T146_PSERE</name>
<evidence type="ECO:0000313" key="4">
    <source>
        <dbReference type="Proteomes" id="UP000186756"/>
    </source>
</evidence>
<dbReference type="Proteomes" id="UP000460142">
    <property type="component" value="Unassembled WGS sequence"/>
</dbReference>
<evidence type="ECO:0000313" key="3">
    <source>
        <dbReference type="EMBL" id="SDP47664.1"/>
    </source>
</evidence>
<dbReference type="EMBL" id="MSTQ01000019">
    <property type="protein sequence ID" value="OLT99952.1"/>
    <property type="molecule type" value="Genomic_DNA"/>
</dbReference>
<accession>A0A1H0T146</accession>
<organism evidence="3 5">
    <name type="scientific">Pseudomonas reinekei</name>
    <dbReference type="NCBI Taxonomy" id="395598"/>
    <lineage>
        <taxon>Bacteria</taxon>
        <taxon>Pseudomonadati</taxon>
        <taxon>Pseudomonadota</taxon>
        <taxon>Gammaproteobacteria</taxon>
        <taxon>Pseudomonadales</taxon>
        <taxon>Pseudomonadaceae</taxon>
        <taxon>Pseudomonas</taxon>
    </lineage>
</organism>
<reference evidence="4" key="3">
    <citation type="submission" date="2017-01" db="EMBL/GenBank/DDBJ databases">
        <authorList>
            <person name="Poblete-Castro I."/>
        </authorList>
    </citation>
    <scope>NUCLEOTIDE SEQUENCE [LARGE SCALE GENOMIC DNA]</scope>
    <source>
        <strain evidence="4">DSM 18361 / CCUG 53116 / MT1</strain>
    </source>
</reference>
<dbReference type="Proteomes" id="UP000186756">
    <property type="component" value="Unassembled WGS sequence"/>
</dbReference>
<protein>
    <submittedName>
        <fullName evidence="3">Uncharacterized protein</fullName>
    </submittedName>
</protein>
<evidence type="ECO:0000313" key="1">
    <source>
        <dbReference type="EMBL" id="KAB0482024.1"/>
    </source>
</evidence>
<proteinExistence type="predicted"/>
<dbReference type="EMBL" id="LT629709">
    <property type="protein sequence ID" value="SDP47664.1"/>
    <property type="molecule type" value="Genomic_DNA"/>
</dbReference>
<dbReference type="AlphaFoldDB" id="A0A1H0T146"/>
<reference evidence="1 6" key="4">
    <citation type="submission" date="2019-09" db="EMBL/GenBank/DDBJ databases">
        <title>Draft genome sequences of 48 bacterial type strains from the CCUG.</title>
        <authorList>
            <person name="Tunovic T."/>
            <person name="Pineiro-Iglesias B."/>
            <person name="Unosson C."/>
            <person name="Inganas E."/>
            <person name="Ohlen M."/>
            <person name="Cardew S."/>
            <person name="Jensie-Markopoulos S."/>
            <person name="Salva-Serra F."/>
            <person name="Jaen-Luchoro D."/>
            <person name="Karlsson R."/>
            <person name="Svensson-Stadler L."/>
            <person name="Chun J."/>
            <person name="Moore E."/>
        </authorList>
    </citation>
    <scope>NUCLEOTIDE SEQUENCE [LARGE SCALE GENOMIC DNA]</scope>
    <source>
        <strain evidence="1 6">CCUG 53116</strain>
    </source>
</reference>
<evidence type="ECO:0000313" key="6">
    <source>
        <dbReference type="Proteomes" id="UP000460142"/>
    </source>
</evidence>
<evidence type="ECO:0000313" key="5">
    <source>
        <dbReference type="Proteomes" id="UP000198549"/>
    </source>
</evidence>
<dbReference type="RefSeq" id="WP_075948730.1">
    <property type="nucleotide sequence ID" value="NZ_LT629709.1"/>
</dbReference>